<feature type="compositionally biased region" description="Basic and acidic residues" evidence="6">
    <location>
        <begin position="612"/>
        <end position="629"/>
    </location>
</feature>
<dbReference type="PROSITE" id="PS51363">
    <property type="entry name" value="W2"/>
    <property type="match status" value="1"/>
</dbReference>
<feature type="compositionally biased region" description="Low complexity" evidence="6">
    <location>
        <begin position="103"/>
        <end position="147"/>
    </location>
</feature>
<feature type="domain" description="W2" evidence="7">
    <location>
        <begin position="1492"/>
        <end position="1661"/>
    </location>
</feature>
<dbReference type="InterPro" id="IPR016024">
    <property type="entry name" value="ARM-type_fold"/>
</dbReference>
<dbReference type="FunFam" id="1.25.40.180:FF:000003">
    <property type="entry name" value="Putative eukaryotic translation initiation factor 4 gamma 1"/>
    <property type="match status" value="1"/>
</dbReference>
<feature type="domain" description="MI" evidence="8">
    <location>
        <begin position="1289"/>
        <end position="1411"/>
    </location>
</feature>
<feature type="compositionally biased region" description="Low complexity" evidence="6">
    <location>
        <begin position="343"/>
        <end position="354"/>
    </location>
</feature>
<dbReference type="InterPro" id="IPR018247">
    <property type="entry name" value="EF_Hand_1_Ca_BS"/>
</dbReference>
<evidence type="ECO:0000259" key="8">
    <source>
        <dbReference type="PROSITE" id="PS51366"/>
    </source>
</evidence>
<sequence>MSYSQHKSNKPLGVPPQFQQQQIHRQQQPLRSAVPQQQLRSDQDHTQITHRQQVFHQVFMQRISNQPNPRGGIQIPPAPTSAPQQMPTGQMNPPFQPYVVMHYPSQQQRDQQVYSQQAQYQGQPGTQQQYQQRQVFPPPQFTAQTPQGQVYQQPGTPPYYNTPSVSLQGAPTFFPGANQQGMVVAQQQIRQPFQMPQAPQYNPPKKKNIIRIVDPKSNQDITDTIIRDASRSASNQSPHSGHSSASDTPPSSQTPPQNYQVDEKKAAIQATFAAQVARLAHESPVPTPTETQFPATPEPAAVAPPQQQSLPETAVPKQPPVAVAATTDAQPGATTSPGQVVTVEPAHASPAVSAPLPPPEAKAGEPTKPPSPPSAEVSSKEASGPAAVNPTAATESHTAAATANSAPPAQTQPVPPPQSTDAVDSRTDMPPPSIVPPQRGELSQEPRDSLKGAPKAEAKPAQEAAEQAESDAQKPAEASQPVTSQPKSEESLAGKVEEVVTAKPASREESAVPAKREESKEAATKEPSKKKSQKNRFRDIEKKAPKDEDEFEAYRSTEQVEESLESEKEVQPAPKEVENATPETTPETKPRTTPETTPESTPETSPATTQDVAHKPEAEPEKVASEEGPTKGAESVEEAKEAEPKEVVASVVVDGERKPEPEPAESEDPKSKEGTEDTERKESLKDNKIQLKYTYREDQWSPMNPEGKKQYNRDFLLQFQQDCKEKPEGLPHIPDIVLDKAEIRPPSFDPPGKIPRADFTPSYLKSPRGMPQPPFGQGMPAGGRRSSKEPKKVIQRVSQPIKLNTAGENAWKPDKDMPADEEEAKTKELFKKIKSLLNKLTPNNYEKLKTQAIGYNIDTEERLKGVIDLVFEKAISESSFSKTYAQLCRDLSQLKVPAASGNGMVQFRTLLINRCQKEFEKEKSDEQEEKLEREKIAQLPADQRSAALENLEIKLIKNKQRMLGNIRFIGELFKLQMLIEQIMHDCIFKLLCNKDDESLECMSHLMSTIGKILDHEKAKNRMDQYFNQIKNLTANKKTSARIRFMLQDITDLRARNWVPRRANDNPKTIEQIREDFKREEERKKMEGIAQMQANQPPRLSRNKRDQPQRVGPPPPEGWNTVASTKAARVSVDPNKFRVTKQQSIDDDIQLGPGRQTFGGWSRGSSGGSSKAQPNQEQPEPRQSNRFMMLSEEKRGRGPSAVEARGRGPQGLGSKRSSSSREREQNNRERQSAIAEVQRISGGRRSNSREDREADIRRVKPEPAPVPALAREPVKPTAAATASPELSEEVFEKKAVGTIEEYLNIRDIGEAIECVNDLQSPNLMHVFVRSAMNCSLEKSPQARDLVGLLFFKLLKAGHLSKEKFVDGVKEVLMYADDMALDIPLIWKYLGEIIGSTFRDNSLSLTLLADMMDPVRIVDKAGDLMAEILLMVVKLNGANVVAEMWQSSGFKWDMFVPIGKDVKEFVNNKKLDFTLTAVSSSTTNSGGDANANNVVTDEEWVRLIRRELGCILTSAENVNNSVFDWIQKHLNIGASQERQRLFIRALVTVVVRSTIQGEAESCRMNHDLLTTRMSILKRYINNDNFLELQALYAVQALNQSLENPPRLLGHVFNVLYDEDVIPEETFYAWQKSTDPNEALGKGVALKSVTSFFDWLRDADEEPR</sequence>
<feature type="compositionally biased region" description="Polar residues" evidence="6">
    <location>
        <begin position="1170"/>
        <end position="1185"/>
    </location>
</feature>
<evidence type="ECO:0000256" key="1">
    <source>
        <dbReference type="ARBA" id="ARBA00005775"/>
    </source>
</evidence>
<feature type="region of interest" description="Disordered" evidence="6">
    <location>
        <begin position="282"/>
        <end position="709"/>
    </location>
</feature>
<dbReference type="Pfam" id="PF21140">
    <property type="entry name" value="eIF4G1-like_eIF4E-bd"/>
    <property type="match status" value="1"/>
</dbReference>
<accession>A0A8B7ZES6</accession>
<evidence type="ECO:0000256" key="6">
    <source>
        <dbReference type="SAM" id="MobiDB-lite"/>
    </source>
</evidence>
<dbReference type="PROSITE" id="PS51366">
    <property type="entry name" value="MI"/>
    <property type="match status" value="1"/>
</dbReference>
<evidence type="ECO:0000313" key="9">
    <source>
        <dbReference type="Proteomes" id="UP000694845"/>
    </source>
</evidence>
<feature type="region of interest" description="Disordered" evidence="6">
    <location>
        <begin position="1088"/>
        <end position="1284"/>
    </location>
</feature>
<dbReference type="SUPFAM" id="SSF48371">
    <property type="entry name" value="ARM repeat"/>
    <property type="match status" value="3"/>
</dbReference>
<dbReference type="FunFam" id="1.25.40.180:FF:000042">
    <property type="entry name" value="Eukaryotic translation initiation factor 4 gamma"/>
    <property type="match status" value="1"/>
</dbReference>
<feature type="compositionally biased region" description="Low complexity" evidence="6">
    <location>
        <begin position="390"/>
        <end position="412"/>
    </location>
</feature>
<feature type="compositionally biased region" description="Basic and acidic residues" evidence="6">
    <location>
        <begin position="637"/>
        <end position="646"/>
    </location>
</feature>
<feature type="compositionally biased region" description="Polar residues" evidence="6">
    <location>
        <begin position="148"/>
        <end position="162"/>
    </location>
</feature>
<comment type="similarity">
    <text evidence="1">Belongs to the eukaryotic initiation factor 4G family.</text>
</comment>
<feature type="compositionally biased region" description="Polar residues" evidence="6">
    <location>
        <begin position="231"/>
        <end position="242"/>
    </location>
</feature>
<dbReference type="Gene3D" id="1.25.40.180">
    <property type="match status" value="3"/>
</dbReference>
<organism evidence="9 10">
    <name type="scientific">Acanthaster planci</name>
    <name type="common">Crown-of-thorns starfish</name>
    <dbReference type="NCBI Taxonomy" id="133434"/>
    <lineage>
        <taxon>Eukaryota</taxon>
        <taxon>Metazoa</taxon>
        <taxon>Echinodermata</taxon>
        <taxon>Eleutherozoa</taxon>
        <taxon>Asterozoa</taxon>
        <taxon>Asteroidea</taxon>
        <taxon>Valvatacea</taxon>
        <taxon>Valvatida</taxon>
        <taxon>Acanthasteridae</taxon>
        <taxon>Acanthaster</taxon>
    </lineage>
</organism>
<dbReference type="InterPro" id="IPR003307">
    <property type="entry name" value="W2_domain"/>
</dbReference>
<feature type="compositionally biased region" description="Basic and acidic residues" evidence="6">
    <location>
        <begin position="565"/>
        <end position="578"/>
    </location>
</feature>
<dbReference type="PROSITE" id="PS00018">
    <property type="entry name" value="EF_HAND_1"/>
    <property type="match status" value="1"/>
</dbReference>
<evidence type="ECO:0000256" key="4">
    <source>
        <dbReference type="ARBA" id="ARBA00022845"/>
    </source>
</evidence>
<feature type="compositionally biased region" description="Low complexity" evidence="6">
    <location>
        <begin position="593"/>
        <end position="609"/>
    </location>
</feature>
<dbReference type="SMART" id="SM00515">
    <property type="entry name" value="eIF5C"/>
    <property type="match status" value="1"/>
</dbReference>
<protein>
    <submittedName>
        <fullName evidence="10">Eukaryotic translation initiation factor 4 gamma 3-like isoform X6</fullName>
    </submittedName>
</protein>
<feature type="compositionally biased region" description="Low complexity" evidence="6">
    <location>
        <begin position="243"/>
        <end position="257"/>
    </location>
</feature>
<dbReference type="Pfam" id="PF02854">
    <property type="entry name" value="MIF4G"/>
    <property type="match status" value="1"/>
</dbReference>
<evidence type="ECO:0000313" key="10">
    <source>
        <dbReference type="RefSeq" id="XP_022104163.1"/>
    </source>
</evidence>
<feature type="compositionally biased region" description="Basic and acidic residues" evidence="6">
    <location>
        <begin position="442"/>
        <end position="460"/>
    </location>
</feature>
<dbReference type="GeneID" id="110986533"/>
<dbReference type="Pfam" id="PF02847">
    <property type="entry name" value="MA3"/>
    <property type="match status" value="1"/>
</dbReference>
<feature type="region of interest" description="Disordered" evidence="6">
    <location>
        <begin position="195"/>
        <end position="262"/>
    </location>
</feature>
<gene>
    <name evidence="10" type="primary">LOC110986533</name>
</gene>
<feature type="compositionally biased region" description="Low complexity" evidence="6">
    <location>
        <begin position="294"/>
        <end position="327"/>
    </location>
</feature>
<dbReference type="InterPro" id="IPR003891">
    <property type="entry name" value="Initiation_fac_eIF4g_MI"/>
</dbReference>
<dbReference type="PANTHER" id="PTHR23253">
    <property type="entry name" value="EUKARYOTIC TRANSLATION INITIATION FACTOR 4 GAMMA"/>
    <property type="match status" value="1"/>
</dbReference>
<feature type="compositionally biased region" description="Basic and acidic residues" evidence="6">
    <location>
        <begin position="654"/>
        <end position="699"/>
    </location>
</feature>
<dbReference type="InterPro" id="IPR003890">
    <property type="entry name" value="MIF4G-like_typ-3"/>
</dbReference>
<evidence type="ECO:0000256" key="5">
    <source>
        <dbReference type="ARBA" id="ARBA00022917"/>
    </source>
</evidence>
<feature type="compositionally biased region" description="Basic and acidic residues" evidence="6">
    <location>
        <begin position="1218"/>
        <end position="1230"/>
    </location>
</feature>
<dbReference type="OrthoDB" id="514777at2759"/>
<keyword evidence="3" id="KW-0597">Phosphoprotein</keyword>
<dbReference type="SMART" id="SM00544">
    <property type="entry name" value="MA3"/>
    <property type="match status" value="1"/>
</dbReference>
<feature type="region of interest" description="Disordered" evidence="6">
    <location>
        <begin position="769"/>
        <end position="790"/>
    </location>
</feature>
<evidence type="ECO:0000259" key="7">
    <source>
        <dbReference type="PROSITE" id="PS51363"/>
    </source>
</evidence>
<dbReference type="Proteomes" id="UP000694845">
    <property type="component" value="Unplaced"/>
</dbReference>
<reference evidence="10" key="1">
    <citation type="submission" date="2025-08" db="UniProtKB">
        <authorList>
            <consortium name="RefSeq"/>
        </authorList>
    </citation>
    <scope>IDENTIFICATION</scope>
</reference>
<dbReference type="GO" id="GO:0003743">
    <property type="term" value="F:translation initiation factor activity"/>
    <property type="evidence" value="ECO:0007669"/>
    <property type="project" value="UniProtKB-KW"/>
</dbReference>
<dbReference type="InterPro" id="IPR036211">
    <property type="entry name" value="eIF4G_eIF4E-bd_sf"/>
</dbReference>
<dbReference type="PANTHER" id="PTHR23253:SF78">
    <property type="entry name" value="EUKARYOTIC TRANSLATION INITIATION FACTOR 4G1, ISOFORM B-RELATED"/>
    <property type="match status" value="1"/>
</dbReference>
<name>A0A8B7ZES6_ACAPL</name>
<dbReference type="GO" id="GO:0003729">
    <property type="term" value="F:mRNA binding"/>
    <property type="evidence" value="ECO:0007669"/>
    <property type="project" value="TreeGrafter"/>
</dbReference>
<feature type="region of interest" description="Disordered" evidence="6">
    <location>
        <begin position="1"/>
        <end position="50"/>
    </location>
</feature>
<dbReference type="GO" id="GO:0006417">
    <property type="term" value="P:regulation of translation"/>
    <property type="evidence" value="ECO:0007669"/>
    <property type="project" value="UniProtKB-KW"/>
</dbReference>
<dbReference type="CDD" id="cd11559">
    <property type="entry name" value="W2_eIF4G1_like"/>
    <property type="match status" value="1"/>
</dbReference>
<keyword evidence="4" id="KW-0810">Translation regulation</keyword>
<dbReference type="RefSeq" id="XP_022104163.1">
    <property type="nucleotide sequence ID" value="XM_022248471.1"/>
</dbReference>
<dbReference type="Pfam" id="PF02020">
    <property type="entry name" value="W2"/>
    <property type="match status" value="1"/>
</dbReference>
<proteinExistence type="inferred from homology"/>
<feature type="compositionally biased region" description="Polar residues" evidence="6">
    <location>
        <begin position="81"/>
        <end position="93"/>
    </location>
</feature>
<feature type="compositionally biased region" description="Polar residues" evidence="6">
    <location>
        <begin position="328"/>
        <end position="339"/>
    </location>
</feature>
<feature type="compositionally biased region" description="Basic and acidic residues" evidence="6">
    <location>
        <begin position="536"/>
        <end position="546"/>
    </location>
</feature>
<dbReference type="GO" id="GO:0016281">
    <property type="term" value="C:eukaryotic translation initiation factor 4F complex"/>
    <property type="evidence" value="ECO:0007669"/>
    <property type="project" value="TreeGrafter"/>
</dbReference>
<feature type="compositionally biased region" description="Basic and acidic residues" evidence="6">
    <location>
        <begin position="487"/>
        <end position="529"/>
    </location>
</feature>
<keyword evidence="2" id="KW-0396">Initiation factor</keyword>
<dbReference type="SMART" id="SM00543">
    <property type="entry name" value="MIF4G"/>
    <property type="match status" value="1"/>
</dbReference>
<feature type="region of interest" description="Disordered" evidence="6">
    <location>
        <begin position="64"/>
        <end position="162"/>
    </location>
</feature>
<evidence type="ECO:0000256" key="3">
    <source>
        <dbReference type="ARBA" id="ARBA00022553"/>
    </source>
</evidence>
<evidence type="ECO:0000256" key="2">
    <source>
        <dbReference type="ARBA" id="ARBA00022540"/>
    </source>
</evidence>
<keyword evidence="5" id="KW-0648">Protein biosynthesis</keyword>
<dbReference type="InterPro" id="IPR049485">
    <property type="entry name" value="eIF4G1-like_eIF4E-bd"/>
</dbReference>
<feature type="compositionally biased region" description="Low complexity" evidence="6">
    <location>
        <begin position="15"/>
        <end position="29"/>
    </location>
</feature>
<dbReference type="Gene3D" id="1.20.970.30">
    <property type="entry name" value="eIF4G, eIF4E-binding domain"/>
    <property type="match status" value="1"/>
</dbReference>
<dbReference type="FunFam" id="1.25.40.180:FF:000001">
    <property type="entry name" value="Eukaryotic translation initiation factor 4 gamma, 3, putative"/>
    <property type="match status" value="1"/>
</dbReference>
<keyword evidence="9" id="KW-1185">Reference proteome</keyword>
<feature type="compositionally biased region" description="Basic and acidic residues" evidence="6">
    <location>
        <begin position="1246"/>
        <end position="1260"/>
    </location>
</feature>